<name>A0ABD2PWR3_9PLAT</name>
<evidence type="ECO:0000256" key="1">
    <source>
        <dbReference type="ARBA" id="ARBA00022536"/>
    </source>
</evidence>
<comment type="caution">
    <text evidence="6">The sequence shown here is derived from an EMBL/GenBank/DDBJ whole genome shotgun (WGS) entry which is preliminary data.</text>
</comment>
<dbReference type="Pfam" id="PF25023">
    <property type="entry name" value="TEN_YD-shell"/>
    <property type="match status" value="1"/>
</dbReference>
<protein>
    <submittedName>
        <fullName evidence="6">Teneurin-2</fullName>
    </submittedName>
</protein>
<dbReference type="Gene3D" id="2.180.10.10">
    <property type="entry name" value="RHS repeat-associated core"/>
    <property type="match status" value="1"/>
</dbReference>
<dbReference type="InterPro" id="IPR051216">
    <property type="entry name" value="Teneurin"/>
</dbReference>
<evidence type="ECO:0000256" key="2">
    <source>
        <dbReference type="ARBA" id="ARBA00022737"/>
    </source>
</evidence>
<evidence type="ECO:0000313" key="6">
    <source>
        <dbReference type="EMBL" id="KAL3311870.1"/>
    </source>
</evidence>
<dbReference type="Proteomes" id="UP001626550">
    <property type="component" value="Unassembled WGS sequence"/>
</dbReference>
<evidence type="ECO:0000256" key="3">
    <source>
        <dbReference type="ARBA" id="ARBA00023157"/>
    </source>
</evidence>
<keyword evidence="7" id="KW-1185">Reference proteome</keyword>
<feature type="domain" description="Teneurin-like YD-shell" evidence="5">
    <location>
        <begin position="352"/>
        <end position="569"/>
    </location>
</feature>
<organism evidence="6 7">
    <name type="scientific">Cichlidogyrus casuarinus</name>
    <dbReference type="NCBI Taxonomy" id="1844966"/>
    <lineage>
        <taxon>Eukaryota</taxon>
        <taxon>Metazoa</taxon>
        <taxon>Spiralia</taxon>
        <taxon>Lophotrochozoa</taxon>
        <taxon>Platyhelminthes</taxon>
        <taxon>Monogenea</taxon>
        <taxon>Monopisthocotylea</taxon>
        <taxon>Dactylogyridea</taxon>
        <taxon>Ancyrocephalidae</taxon>
        <taxon>Cichlidogyrus</taxon>
    </lineage>
</organism>
<dbReference type="AlphaFoldDB" id="A0ABD2PWR3"/>
<evidence type="ECO:0000256" key="4">
    <source>
        <dbReference type="SAM" id="MobiDB-lite"/>
    </source>
</evidence>
<dbReference type="EMBL" id="JBJKFK010001979">
    <property type="protein sequence ID" value="KAL3311870.1"/>
    <property type="molecule type" value="Genomic_DNA"/>
</dbReference>
<evidence type="ECO:0000313" key="7">
    <source>
        <dbReference type="Proteomes" id="UP001626550"/>
    </source>
</evidence>
<sequence length="572" mass="65912">MSFSHLQPYKVFLSGAGYFHYTYTQKPSAVEVEPQLSRVMFPSGVTREFKASTALDTQQLMVFPWLPAQITGLTYQWTADASVPQKFHFSRLVWPSGSRQLTVCDAGRYVFHDRVSQLRETSPDLDTVYLTDEEQGFKLYMEERQKQGLLPVETFYQFSLVAAHRTINPGSIFGELFSLKNAYFYNAALRVEKCTSLLFWTRHFSRRTVDFHSSSVDESPIALSLSLESEVYPDSGLLAKLDQFVFKYMQPLTTETRLLNTEAKIMSTFDSNWRLLKRTLVTKPVFADGTESTRDMEIFKLSNNFDSSFAEATTSQLFLTLSGSTANSDFLSIRTKTEFGPGGRPTRISRRLTGHHSSDTSRDLFYTSDGKLHRVSTRNGDKEAEATSSMYDSRGMLDQLGNWKYLFDDDGFLLYKKRRTSDNSYSFDIMDEFSYSSKGLLKEAKRVLYKPETSSEKSFRVQYNYDHLDRIILMRNLMSIRELLQFHYTNPEQPHQVTMMIDYGEQFVYRYLYEPRSNHLFAIQRFGLSAPHLNSTGRSTSSLPDTFIVMSNHQGTPIAVYDSSNKVINHRF</sequence>
<keyword evidence="1" id="KW-0245">EGF-like domain</keyword>
<gene>
    <name evidence="6" type="primary">TENM2_1</name>
    <name evidence="6" type="ORF">Ciccas_009545</name>
</gene>
<keyword evidence="2" id="KW-0677">Repeat</keyword>
<reference evidence="6 7" key="1">
    <citation type="submission" date="2024-11" db="EMBL/GenBank/DDBJ databases">
        <title>Adaptive evolution of stress response genes in parasites aligns with host niche diversity.</title>
        <authorList>
            <person name="Hahn C."/>
            <person name="Resl P."/>
        </authorList>
    </citation>
    <scope>NUCLEOTIDE SEQUENCE [LARGE SCALE GENOMIC DNA]</scope>
    <source>
        <strain evidence="6">EGGRZ-B1_66</strain>
        <tissue evidence="6">Body</tissue>
    </source>
</reference>
<dbReference type="PANTHER" id="PTHR11219">
    <property type="entry name" value="TENEURIN AND N-ACETYLGLUCOSAMINE-1-PHOSPHODIESTER ALPHA-N-ACETYLGLUCOSAMINIDASE"/>
    <property type="match status" value="1"/>
</dbReference>
<proteinExistence type="predicted"/>
<keyword evidence="3" id="KW-1015">Disulfide bond</keyword>
<accession>A0ABD2PWR3</accession>
<feature type="region of interest" description="Disordered" evidence="4">
    <location>
        <begin position="340"/>
        <end position="361"/>
    </location>
</feature>
<dbReference type="PANTHER" id="PTHR11219:SF69">
    <property type="entry name" value="TENEURIN-A"/>
    <property type="match status" value="1"/>
</dbReference>
<dbReference type="InterPro" id="IPR056823">
    <property type="entry name" value="TEN-like_YD-shell"/>
</dbReference>
<evidence type="ECO:0000259" key="5">
    <source>
        <dbReference type="Pfam" id="PF25023"/>
    </source>
</evidence>